<evidence type="ECO:0000256" key="9">
    <source>
        <dbReference type="ARBA" id="ARBA00044656"/>
    </source>
</evidence>
<comment type="catalytic activity">
    <reaction evidence="10">
        <text>D-mannose(out) = D-mannose(in)</text>
        <dbReference type="Rhea" id="RHEA:78391"/>
        <dbReference type="ChEBI" id="CHEBI:4208"/>
    </reaction>
    <physiologicalReaction direction="left-to-right" evidence="10">
        <dbReference type="Rhea" id="RHEA:78392"/>
    </physiologicalReaction>
</comment>
<dbReference type="EMBL" id="VJMH01006904">
    <property type="protein sequence ID" value="KAF0687527.1"/>
    <property type="molecule type" value="Genomic_DNA"/>
</dbReference>
<dbReference type="PANTHER" id="PTHR48022:SF2">
    <property type="entry name" value="PLASTIDIC GLUCOSE TRANSPORTER 4"/>
    <property type="match status" value="1"/>
</dbReference>
<evidence type="ECO:0000256" key="12">
    <source>
        <dbReference type="ARBA" id="ARBA00044710"/>
    </source>
</evidence>
<comment type="catalytic activity">
    <reaction evidence="11">
        <text>D-glucosamine(out) = D-glucosamine(in)</text>
        <dbReference type="Rhea" id="RHEA:78423"/>
        <dbReference type="ChEBI" id="CHEBI:58723"/>
    </reaction>
    <physiologicalReaction direction="left-to-right" evidence="11">
        <dbReference type="Rhea" id="RHEA:78424"/>
    </physiologicalReaction>
</comment>
<evidence type="ECO:0000256" key="7">
    <source>
        <dbReference type="ARBA" id="ARBA00044637"/>
    </source>
</evidence>
<dbReference type="PANTHER" id="PTHR48022">
    <property type="entry name" value="PLASTIDIC GLUCOSE TRANSPORTER 4"/>
    <property type="match status" value="1"/>
</dbReference>
<evidence type="ECO:0000256" key="5">
    <source>
        <dbReference type="ARBA" id="ARBA00022989"/>
    </source>
</evidence>
<evidence type="ECO:0000313" key="17">
    <source>
        <dbReference type="EMBL" id="VFT97420.1"/>
    </source>
</evidence>
<evidence type="ECO:0000313" key="16">
    <source>
        <dbReference type="EMBL" id="KAF0687527.1"/>
    </source>
</evidence>
<dbReference type="PRINTS" id="PR00171">
    <property type="entry name" value="SUGRTRNSPORT"/>
</dbReference>
<evidence type="ECO:0000256" key="13">
    <source>
        <dbReference type="ARBA" id="ARBA00044780"/>
    </source>
</evidence>
<feature type="transmembrane region" description="Helical" evidence="14">
    <location>
        <begin position="62"/>
        <end position="81"/>
    </location>
</feature>
<comment type="catalytic activity">
    <reaction evidence="9">
        <text>D-xylose(out) = D-xylose(in)</text>
        <dbReference type="Rhea" id="RHEA:78427"/>
        <dbReference type="ChEBI" id="CHEBI:53455"/>
    </reaction>
    <physiologicalReaction direction="left-to-right" evidence="9">
        <dbReference type="Rhea" id="RHEA:78428"/>
    </physiologicalReaction>
</comment>
<evidence type="ECO:0000256" key="8">
    <source>
        <dbReference type="ARBA" id="ARBA00044648"/>
    </source>
</evidence>
<evidence type="ECO:0000256" key="2">
    <source>
        <dbReference type="ARBA" id="ARBA00010992"/>
    </source>
</evidence>
<keyword evidence="18" id="KW-1185">Reference proteome</keyword>
<feature type="transmembrane region" description="Helical" evidence="14">
    <location>
        <begin position="147"/>
        <end position="164"/>
    </location>
</feature>
<dbReference type="InterPro" id="IPR020846">
    <property type="entry name" value="MFS_dom"/>
</dbReference>
<organism evidence="17 18">
    <name type="scientific">Aphanomyces stellatus</name>
    <dbReference type="NCBI Taxonomy" id="120398"/>
    <lineage>
        <taxon>Eukaryota</taxon>
        <taxon>Sar</taxon>
        <taxon>Stramenopiles</taxon>
        <taxon>Oomycota</taxon>
        <taxon>Saprolegniomycetes</taxon>
        <taxon>Saprolegniales</taxon>
        <taxon>Verrucalvaceae</taxon>
        <taxon>Aphanomyces</taxon>
    </lineage>
</organism>
<feature type="transmembrane region" description="Helical" evidence="14">
    <location>
        <begin position="414"/>
        <end position="439"/>
    </location>
</feature>
<dbReference type="PROSITE" id="PS00216">
    <property type="entry name" value="SUGAR_TRANSPORT_1"/>
    <property type="match status" value="1"/>
</dbReference>
<reference evidence="16" key="2">
    <citation type="submission" date="2019-06" db="EMBL/GenBank/DDBJ databases">
        <title>Genomics analysis of Aphanomyces spp. identifies a new class of oomycete effector associated with host adaptation.</title>
        <authorList>
            <person name="Gaulin E."/>
        </authorList>
    </citation>
    <scope>NUCLEOTIDE SEQUENCE</scope>
    <source>
        <strain evidence="16">CBS 578.67</strain>
    </source>
</reference>
<evidence type="ECO:0000256" key="4">
    <source>
        <dbReference type="ARBA" id="ARBA00022692"/>
    </source>
</evidence>
<dbReference type="PROSITE" id="PS50850">
    <property type="entry name" value="MFS"/>
    <property type="match status" value="1"/>
</dbReference>
<name>A0A485LFN7_9STRA</name>
<keyword evidence="6 14" id="KW-0472">Membrane</keyword>
<feature type="transmembrane region" description="Helical" evidence="14">
    <location>
        <begin position="170"/>
        <end position="191"/>
    </location>
</feature>
<dbReference type="InterPro" id="IPR005828">
    <property type="entry name" value="MFS_sugar_transport-like"/>
</dbReference>
<keyword evidence="4 14" id="KW-0812">Transmembrane</keyword>
<accession>A0A485LFN7</accession>
<evidence type="ECO:0000256" key="6">
    <source>
        <dbReference type="ARBA" id="ARBA00023136"/>
    </source>
</evidence>
<evidence type="ECO:0000256" key="10">
    <source>
        <dbReference type="ARBA" id="ARBA00044662"/>
    </source>
</evidence>
<dbReference type="EMBL" id="CAADRA010006930">
    <property type="protein sequence ID" value="VFT97420.1"/>
    <property type="molecule type" value="Genomic_DNA"/>
</dbReference>
<dbReference type="OrthoDB" id="76900at2759"/>
<comment type="similarity">
    <text evidence="2">Belongs to the major facilitator superfamily. Sugar transporter (TC 2.A.1.1) family.</text>
</comment>
<evidence type="ECO:0000256" key="1">
    <source>
        <dbReference type="ARBA" id="ARBA00004141"/>
    </source>
</evidence>
<comment type="catalytic activity">
    <reaction evidence="8">
        <text>D-glucose(out) = D-glucose(in)</text>
        <dbReference type="Rhea" id="RHEA:60376"/>
        <dbReference type="ChEBI" id="CHEBI:4167"/>
    </reaction>
    <physiologicalReaction direction="left-to-right" evidence="8">
        <dbReference type="Rhea" id="RHEA:60377"/>
    </physiologicalReaction>
</comment>
<sequence length="543" mass="59892">MVLEAPVRRYSPSQITPRDCAYQLVEDKTPGTPPFERDQSSLHSYYSEHEVVEVKPLAASPLMKGSIVAALLGAVQFGWMMGEMAYLPYNNIKLCRLPRIPKGQCLLYPGHTNAEWTMSTTAWAVGGGVGALVSAFPADIFGRKATLGFNGLFMIAGGLVQMLAGDIYTFAVGRGVSGVASGIAINVLNNYMREIAPIQSRMFYVLLVQIAIAIGALLVTTFMYLIPDVPTEWQFKPLFGGPIVIGLLQVATMQCILESPAWLVQTNQVDAARDVMTHLYLRCDLNTYFKPMVVSITRQTQEADSTIAKLKLLVSPKYRIQFAIAIVLSTVQQLCGMNALVVYGPAMFKAIGIKELRLSNTLVNYGRFHEMTFAARVGDRSNRRTLLLAGSVGMFLAAMGFTLCQIHMNDTTKWLQIVCTMTFVLSFCFSVGSMGWLVSTELVPEALGATSGAVSTFFTWTAQFFIGVYFQQISNPKHWGTHAFFIFAGVMLIFVFFAWYCVPETRNKTTDEVTALFYSEPALAKVSEALLEESEIETDAEGM</sequence>
<evidence type="ECO:0000256" key="14">
    <source>
        <dbReference type="SAM" id="Phobius"/>
    </source>
</evidence>
<dbReference type="Pfam" id="PF00083">
    <property type="entry name" value="Sugar_tr"/>
    <property type="match status" value="1"/>
</dbReference>
<comment type="catalytic activity">
    <reaction evidence="12">
        <text>D-fructose(out) = D-fructose(in)</text>
        <dbReference type="Rhea" id="RHEA:60372"/>
        <dbReference type="ChEBI" id="CHEBI:37721"/>
    </reaction>
    <physiologicalReaction direction="left-to-right" evidence="12">
        <dbReference type="Rhea" id="RHEA:60373"/>
    </physiologicalReaction>
</comment>
<dbReference type="Gene3D" id="1.20.1250.20">
    <property type="entry name" value="MFS general substrate transporter like domains"/>
    <property type="match status" value="1"/>
</dbReference>
<keyword evidence="5 14" id="KW-1133">Transmembrane helix</keyword>
<protein>
    <recommendedName>
        <fullName evidence="13">Hexose transporter 1</fullName>
    </recommendedName>
</protein>
<dbReference type="Proteomes" id="UP000332933">
    <property type="component" value="Unassembled WGS sequence"/>
</dbReference>
<comment type="subunit">
    <text evidence="3">Homodimer.</text>
</comment>
<dbReference type="SUPFAM" id="SSF103473">
    <property type="entry name" value="MFS general substrate transporter"/>
    <property type="match status" value="1"/>
</dbReference>
<feature type="transmembrane region" description="Helical" evidence="14">
    <location>
        <begin position="482"/>
        <end position="502"/>
    </location>
</feature>
<feature type="transmembrane region" description="Helical" evidence="14">
    <location>
        <begin position="203"/>
        <end position="226"/>
    </location>
</feature>
<dbReference type="GO" id="GO:0005351">
    <property type="term" value="F:carbohydrate:proton symporter activity"/>
    <property type="evidence" value="ECO:0007669"/>
    <property type="project" value="TreeGrafter"/>
</dbReference>
<evidence type="ECO:0000256" key="11">
    <source>
        <dbReference type="ARBA" id="ARBA00044668"/>
    </source>
</evidence>
<evidence type="ECO:0000256" key="3">
    <source>
        <dbReference type="ARBA" id="ARBA00011738"/>
    </source>
</evidence>
<feature type="transmembrane region" description="Helical" evidence="14">
    <location>
        <begin position="116"/>
        <end position="135"/>
    </location>
</feature>
<dbReference type="InterPro" id="IPR003663">
    <property type="entry name" value="Sugar/inositol_transpt"/>
</dbReference>
<dbReference type="GO" id="GO:0016020">
    <property type="term" value="C:membrane"/>
    <property type="evidence" value="ECO:0007669"/>
    <property type="project" value="UniProtKB-SubCell"/>
</dbReference>
<feature type="domain" description="Major facilitator superfamily (MFS) profile" evidence="15">
    <location>
        <begin position="66"/>
        <end position="506"/>
    </location>
</feature>
<proteinExistence type="inferred from homology"/>
<comment type="catalytic activity">
    <reaction evidence="7">
        <text>D-galactose(in) = D-galactose(out)</text>
        <dbReference type="Rhea" id="RHEA:34915"/>
        <dbReference type="ChEBI" id="CHEBI:4139"/>
    </reaction>
    <physiologicalReaction direction="right-to-left" evidence="7">
        <dbReference type="Rhea" id="RHEA:34917"/>
    </physiologicalReaction>
</comment>
<dbReference type="AlphaFoldDB" id="A0A485LFN7"/>
<dbReference type="PROSITE" id="PS00217">
    <property type="entry name" value="SUGAR_TRANSPORT_2"/>
    <property type="match status" value="1"/>
</dbReference>
<gene>
    <name evidence="17" type="primary">Aste57867_20740</name>
    <name evidence="16" type="ORF">As57867_020672</name>
    <name evidence="17" type="ORF">ASTE57867_20740</name>
</gene>
<dbReference type="InterPro" id="IPR036259">
    <property type="entry name" value="MFS_trans_sf"/>
</dbReference>
<comment type="subcellular location">
    <subcellularLocation>
        <location evidence="1">Membrane</location>
        <topology evidence="1">Multi-pass membrane protein</topology>
    </subcellularLocation>
</comment>
<feature type="transmembrane region" description="Helical" evidence="14">
    <location>
        <begin position="446"/>
        <end position="470"/>
    </location>
</feature>
<reference evidence="17 18" key="1">
    <citation type="submission" date="2019-03" db="EMBL/GenBank/DDBJ databases">
        <authorList>
            <person name="Gaulin E."/>
            <person name="Dumas B."/>
        </authorList>
    </citation>
    <scope>NUCLEOTIDE SEQUENCE [LARGE SCALE GENOMIC DNA]</scope>
    <source>
        <strain evidence="17">CBS 568.67</strain>
    </source>
</reference>
<feature type="transmembrane region" description="Helical" evidence="14">
    <location>
        <begin position="386"/>
        <end position="408"/>
    </location>
</feature>
<evidence type="ECO:0000313" key="18">
    <source>
        <dbReference type="Proteomes" id="UP000332933"/>
    </source>
</evidence>
<dbReference type="InterPro" id="IPR005829">
    <property type="entry name" value="Sugar_transporter_CS"/>
</dbReference>
<evidence type="ECO:0000259" key="15">
    <source>
        <dbReference type="PROSITE" id="PS50850"/>
    </source>
</evidence>
<dbReference type="InterPro" id="IPR050360">
    <property type="entry name" value="MFS_Sugar_Transporters"/>
</dbReference>